<dbReference type="PIRSF" id="PIRSF004669">
    <property type="entry name" value="FliQ"/>
    <property type="match status" value="1"/>
</dbReference>
<dbReference type="InterPro" id="IPR002191">
    <property type="entry name" value="Bac_export_3"/>
</dbReference>
<accession>A0ABQ4PWW8</accession>
<feature type="transmembrane region" description="Helical" evidence="7">
    <location>
        <begin position="59"/>
        <end position="77"/>
    </location>
</feature>
<dbReference type="PRINTS" id="PR00952">
    <property type="entry name" value="TYPE3IMQPROT"/>
</dbReference>
<keyword evidence="9" id="KW-1185">Reference proteome</keyword>
<evidence type="ECO:0000256" key="3">
    <source>
        <dbReference type="ARBA" id="ARBA00022475"/>
    </source>
</evidence>
<reference evidence="8" key="1">
    <citation type="submission" date="2021-05" db="EMBL/GenBank/DDBJ databases">
        <authorList>
            <person name="Tanabe Y."/>
        </authorList>
    </citation>
    <scope>NUCLEOTIDE SEQUENCE</scope>
    <source>
        <strain evidence="8">BOTRYCO-1</strain>
    </source>
</reference>
<organism evidence="8 9">
    <name type="scientific">Candidatus Phycosocius spiralis</name>
    <dbReference type="NCBI Taxonomy" id="2815099"/>
    <lineage>
        <taxon>Bacteria</taxon>
        <taxon>Pseudomonadati</taxon>
        <taxon>Pseudomonadota</taxon>
        <taxon>Alphaproteobacteria</taxon>
        <taxon>Caulobacterales</taxon>
        <taxon>Caulobacterales incertae sedis</taxon>
        <taxon>Candidatus Phycosocius</taxon>
    </lineage>
</organism>
<keyword evidence="8" id="KW-0282">Flagellum</keyword>
<dbReference type="EMBL" id="BPFZ01000010">
    <property type="protein sequence ID" value="GIU67476.1"/>
    <property type="molecule type" value="Genomic_DNA"/>
</dbReference>
<evidence type="ECO:0000256" key="4">
    <source>
        <dbReference type="ARBA" id="ARBA00022692"/>
    </source>
</evidence>
<comment type="subcellular location">
    <subcellularLocation>
        <location evidence="1">Cell membrane</location>
        <topology evidence="1">Multi-pass membrane protein</topology>
    </subcellularLocation>
</comment>
<evidence type="ECO:0000313" key="9">
    <source>
        <dbReference type="Proteomes" id="UP001161064"/>
    </source>
</evidence>
<proteinExistence type="inferred from homology"/>
<evidence type="ECO:0000256" key="5">
    <source>
        <dbReference type="ARBA" id="ARBA00022989"/>
    </source>
</evidence>
<evidence type="ECO:0000256" key="6">
    <source>
        <dbReference type="ARBA" id="ARBA00023136"/>
    </source>
</evidence>
<evidence type="ECO:0000313" key="8">
    <source>
        <dbReference type="EMBL" id="GIU67476.1"/>
    </source>
</evidence>
<keyword evidence="8" id="KW-0966">Cell projection</keyword>
<keyword evidence="3" id="KW-1003">Cell membrane</keyword>
<comment type="similarity">
    <text evidence="2">Belongs to the FliQ/MopD/SpaQ family.</text>
</comment>
<reference evidence="8" key="2">
    <citation type="journal article" date="2023" name="ISME Commun">
        <title>Characterization of a bloom-associated alphaproteobacterial lineage, 'Candidatus Phycosocius': insights into freshwater algal-bacterial interactions.</title>
        <authorList>
            <person name="Tanabe Y."/>
            <person name="Yamaguchi H."/>
            <person name="Yoshida M."/>
            <person name="Kai A."/>
            <person name="Okazaki Y."/>
        </authorList>
    </citation>
    <scope>NUCLEOTIDE SEQUENCE</scope>
    <source>
        <strain evidence="8">BOTRYCO-1</strain>
    </source>
</reference>
<evidence type="ECO:0000256" key="2">
    <source>
        <dbReference type="ARBA" id="ARBA00006156"/>
    </source>
</evidence>
<protein>
    <submittedName>
        <fullName evidence="8">Flagellar export apparatus protein FliQ</fullName>
    </submittedName>
</protein>
<name>A0ABQ4PWW8_9PROT</name>
<sequence length="93" mass="9989">MVIQMNSDRAVFLVNEMLGVSILVSAPLLIGTLIVGLLISVFQVATQIQEITLTYVPKLAVSALILLVLGSWMLGLITQFARSAYSTIPTLGQ</sequence>
<evidence type="ECO:0000256" key="7">
    <source>
        <dbReference type="SAM" id="Phobius"/>
    </source>
</evidence>
<evidence type="ECO:0000256" key="1">
    <source>
        <dbReference type="ARBA" id="ARBA00004651"/>
    </source>
</evidence>
<feature type="transmembrane region" description="Helical" evidence="7">
    <location>
        <begin position="12"/>
        <end position="39"/>
    </location>
</feature>
<gene>
    <name evidence="8" type="ORF">PsB1_1630</name>
</gene>
<dbReference type="Pfam" id="PF01313">
    <property type="entry name" value="Bac_export_3"/>
    <property type="match status" value="1"/>
</dbReference>
<keyword evidence="4 7" id="KW-0812">Transmembrane</keyword>
<keyword evidence="5 7" id="KW-1133">Transmembrane helix</keyword>
<keyword evidence="6 7" id="KW-0472">Membrane</keyword>
<dbReference type="PANTHER" id="PTHR34040">
    <property type="entry name" value="FLAGELLAR BIOSYNTHETIC PROTEIN FLIQ"/>
    <property type="match status" value="1"/>
</dbReference>
<keyword evidence="8" id="KW-0969">Cilium</keyword>
<dbReference type="Proteomes" id="UP001161064">
    <property type="component" value="Unassembled WGS sequence"/>
</dbReference>
<dbReference type="PANTHER" id="PTHR34040:SF2">
    <property type="entry name" value="FLAGELLAR BIOSYNTHETIC PROTEIN FLIQ"/>
    <property type="match status" value="1"/>
</dbReference>
<comment type="caution">
    <text evidence="8">The sequence shown here is derived from an EMBL/GenBank/DDBJ whole genome shotgun (WGS) entry which is preliminary data.</text>
</comment>